<dbReference type="Pfam" id="PF00665">
    <property type="entry name" value="rve"/>
    <property type="match status" value="1"/>
</dbReference>
<evidence type="ECO:0000259" key="1">
    <source>
        <dbReference type="PROSITE" id="PS50994"/>
    </source>
</evidence>
<name>A0A6J8C442_MYTCO</name>
<dbReference type="InterPro" id="IPR012337">
    <property type="entry name" value="RNaseH-like_sf"/>
</dbReference>
<evidence type="ECO:0000313" key="3">
    <source>
        <dbReference type="Proteomes" id="UP000507470"/>
    </source>
</evidence>
<feature type="domain" description="Integrase catalytic" evidence="1">
    <location>
        <begin position="749"/>
        <end position="901"/>
    </location>
</feature>
<dbReference type="InterPro" id="IPR001584">
    <property type="entry name" value="Integrase_cat-core"/>
</dbReference>
<dbReference type="EMBL" id="CACVKT020004486">
    <property type="protein sequence ID" value="CAC5390241.1"/>
    <property type="molecule type" value="Genomic_DNA"/>
</dbReference>
<proteinExistence type="predicted"/>
<dbReference type="InterPro" id="IPR036397">
    <property type="entry name" value="RNaseH_sf"/>
</dbReference>
<dbReference type="OrthoDB" id="6078991at2759"/>
<dbReference type="GO" id="GO:0015074">
    <property type="term" value="P:DNA integration"/>
    <property type="evidence" value="ECO:0007669"/>
    <property type="project" value="InterPro"/>
</dbReference>
<dbReference type="Proteomes" id="UP000507470">
    <property type="component" value="Unassembled WGS sequence"/>
</dbReference>
<dbReference type="InterPro" id="IPR021109">
    <property type="entry name" value="Peptidase_aspartic_dom_sf"/>
</dbReference>
<gene>
    <name evidence="2" type="ORF">MCOR_25354</name>
</gene>
<sequence length="901" mass="102950">MAEKENTLDWTGTDKSDHLLTPEAELMSKRRAQGLRLPTFSGYFADSSVQERFGDQRFSHQRENISSPVFTKGQVPMDVEGASFLQGISHGPQWTNAMPSGGMRVNPWKVCTGTEDRRECNGHARESSRTVSGYEDVLGYRDNQGFCQGSNVTNNRYENNLRTNPLNNFAHNSNSAYAWGNKKAATYDGLGSWQDYIVHFEMIAEINGWDENTKALELATCLRESAQAILSDLRPDLRRSYAHLVAALTSLFQPSNQAELHRAQMKGKSRHKDQSLPELAQDIKRVTRLAYPTAPIEVREQLARDCFIDSLNDADLEWAIFQGEPNSIDDSVRIGLEFEAFTAGHRKKFNSRAALRMQSESQRPDKIYEGIQLKLANGEIIKTMGQADFNIKINDKIWKQRFVIAEIDAPAIIGYNFLYSKNCKLDIRHSKLTIEDFEIVCQKGSQMSSIFKIASEQNVIFPPNSETIIMSKVLGDSSHLMDAMIEPIMKQDNEILVARALVDPSNGRIPQRIASLTSFERTLYKSTCLAECHLCDNILEIENTERTSRKVFKIKDSKADEVPKYLVTLFKNNTSNLTEEQRIQMKGVLKRQAEAFANFKNELGQVDNMGMQMDFRVVRVHNAPIVYDKKQVSNAEEEPSCYLRAVKTAEPDSTIREEIEIESTEQGVNWMQSKTTEEILAAQQQDDTIAIILKLKSENQPKPKDARVLNRFYWADYKETIEIWCKCCEICSARKGPTRHPRGPMKQYLVGAPLERVAIDILGPLPETKNKNKYILVITDYFSRWTESYPMPDQEAETVTRIFVGEFIARFGIPRQVHRDQGRQFESHLFQSLYQTFKIDKTRTTALHTQSDGMVKRLNRTIEDILSKFIAKDQRDWNLHLPLAMMAYRSSIETQDIPRAC</sequence>
<dbReference type="GO" id="GO:0003676">
    <property type="term" value="F:nucleic acid binding"/>
    <property type="evidence" value="ECO:0007669"/>
    <property type="project" value="InterPro"/>
</dbReference>
<evidence type="ECO:0000313" key="2">
    <source>
        <dbReference type="EMBL" id="CAC5390241.1"/>
    </source>
</evidence>
<dbReference type="AlphaFoldDB" id="A0A6J8C442"/>
<organism evidence="2 3">
    <name type="scientific">Mytilus coruscus</name>
    <name type="common">Sea mussel</name>
    <dbReference type="NCBI Taxonomy" id="42192"/>
    <lineage>
        <taxon>Eukaryota</taxon>
        <taxon>Metazoa</taxon>
        <taxon>Spiralia</taxon>
        <taxon>Lophotrochozoa</taxon>
        <taxon>Mollusca</taxon>
        <taxon>Bivalvia</taxon>
        <taxon>Autobranchia</taxon>
        <taxon>Pteriomorphia</taxon>
        <taxon>Mytilida</taxon>
        <taxon>Mytiloidea</taxon>
        <taxon>Mytilidae</taxon>
        <taxon>Mytilinae</taxon>
        <taxon>Mytilus</taxon>
    </lineage>
</organism>
<dbReference type="FunFam" id="3.30.420.10:FF:000032">
    <property type="entry name" value="Retrovirus-related Pol polyprotein from transposon 297-like Protein"/>
    <property type="match status" value="1"/>
</dbReference>
<dbReference type="InterPro" id="IPR050951">
    <property type="entry name" value="Retrovirus_Pol_polyprotein"/>
</dbReference>
<accession>A0A6J8C442</accession>
<dbReference type="PROSITE" id="PS50994">
    <property type="entry name" value="INTEGRASE"/>
    <property type="match status" value="1"/>
</dbReference>
<dbReference type="PANTHER" id="PTHR37984:SF15">
    <property type="entry name" value="INTEGRASE CATALYTIC DOMAIN-CONTAINING PROTEIN"/>
    <property type="match status" value="1"/>
</dbReference>
<dbReference type="PANTHER" id="PTHR37984">
    <property type="entry name" value="PROTEIN CBG26694"/>
    <property type="match status" value="1"/>
</dbReference>
<dbReference type="Gene3D" id="2.40.70.10">
    <property type="entry name" value="Acid Proteases"/>
    <property type="match status" value="1"/>
</dbReference>
<dbReference type="SUPFAM" id="SSF53098">
    <property type="entry name" value="Ribonuclease H-like"/>
    <property type="match status" value="1"/>
</dbReference>
<dbReference type="Gene3D" id="3.30.420.10">
    <property type="entry name" value="Ribonuclease H-like superfamily/Ribonuclease H"/>
    <property type="match status" value="1"/>
</dbReference>
<keyword evidence="3" id="KW-1185">Reference proteome</keyword>
<reference evidence="2 3" key="1">
    <citation type="submission" date="2020-06" db="EMBL/GenBank/DDBJ databases">
        <authorList>
            <person name="Li R."/>
            <person name="Bekaert M."/>
        </authorList>
    </citation>
    <scope>NUCLEOTIDE SEQUENCE [LARGE SCALE GENOMIC DNA]</scope>
    <source>
        <strain evidence="3">wild</strain>
    </source>
</reference>
<protein>
    <recommendedName>
        <fullName evidence="1">Integrase catalytic domain-containing protein</fullName>
    </recommendedName>
</protein>